<evidence type="ECO:0000256" key="1">
    <source>
        <dbReference type="ARBA" id="ARBA00023002"/>
    </source>
</evidence>
<dbReference type="GO" id="GO:0016616">
    <property type="term" value="F:oxidoreductase activity, acting on the CH-OH group of donors, NAD or NADP as acceptor"/>
    <property type="evidence" value="ECO:0007669"/>
    <property type="project" value="TreeGrafter"/>
</dbReference>
<evidence type="ECO:0000313" key="5">
    <source>
        <dbReference type="Proteomes" id="UP000178129"/>
    </source>
</evidence>
<dbReference type="Proteomes" id="UP000178129">
    <property type="component" value="Unassembled WGS sequence"/>
</dbReference>
<dbReference type="Pfam" id="PF01370">
    <property type="entry name" value="Epimerase"/>
    <property type="match status" value="1"/>
</dbReference>
<dbReference type="Gene3D" id="3.40.50.720">
    <property type="entry name" value="NAD(P)-binding Rossmann-like Domain"/>
    <property type="match status" value="1"/>
</dbReference>
<sequence length="348" mass="37944">MSSTTIPKGSIVLVTGVNGYLGMHVANQVLLDGYKVRGTVRDSEKARWTQEHFDKTYGKGNFEVSIVKDLAAEGAFDEIIKGCSGVIHVASDVTFGPDPNKVITPIVNGMEFLLHAASNQSSIKSFVYTSSSSALSLTRLNERYTLNKDLWNETSVKAAWAPPPYSADRAADVYAASKTQAEQKAWELLKNHEITGFKFNSINPNFLLGSILHQKQNKSTGGMPLGMLHNSPQAIEFLSAIGPQWVVNVEDVAKLHVIALIDPAVSGERLLAYAEKFDYNKLIETMSKLVGDDAMEKNIERKEESGGKDLSEVDVARSEELLRGVGLQGLKGLEQSLKECLDSAAALQ</sequence>
<dbReference type="AlphaFoldDB" id="A0A1E1JRR4"/>
<feature type="domain" description="NAD-dependent epimerase/dehydratase" evidence="3">
    <location>
        <begin position="12"/>
        <end position="211"/>
    </location>
</feature>
<dbReference type="PANTHER" id="PTHR10366">
    <property type="entry name" value="NAD DEPENDENT EPIMERASE/DEHYDRATASE"/>
    <property type="match status" value="1"/>
</dbReference>
<keyword evidence="1" id="KW-0560">Oxidoreductase</keyword>
<name>A0A1E1JRR4_9HELO</name>
<organism evidence="4 5">
    <name type="scientific">Rhynchosporium graminicola</name>
    <dbReference type="NCBI Taxonomy" id="2792576"/>
    <lineage>
        <taxon>Eukaryota</taxon>
        <taxon>Fungi</taxon>
        <taxon>Dikarya</taxon>
        <taxon>Ascomycota</taxon>
        <taxon>Pezizomycotina</taxon>
        <taxon>Leotiomycetes</taxon>
        <taxon>Helotiales</taxon>
        <taxon>Ploettnerulaceae</taxon>
        <taxon>Rhynchosporium</taxon>
    </lineage>
</organism>
<dbReference type="PANTHER" id="PTHR10366:SF562">
    <property type="entry name" value="ALDEHYDE REDUCTASE II (AFU_ORTHOLOGUE AFUA_1G11360)"/>
    <property type="match status" value="1"/>
</dbReference>
<dbReference type="InterPro" id="IPR036291">
    <property type="entry name" value="NAD(P)-bd_dom_sf"/>
</dbReference>
<protein>
    <submittedName>
        <fullName evidence="4">Related to aldehyde reductase II</fullName>
    </submittedName>
</protein>
<dbReference type="InParanoid" id="A0A1E1JRR4"/>
<dbReference type="InterPro" id="IPR001509">
    <property type="entry name" value="Epimerase_deHydtase"/>
</dbReference>
<proteinExistence type="inferred from homology"/>
<comment type="similarity">
    <text evidence="2">Belongs to the NAD(P)-dependent epimerase/dehydratase family. Dihydroflavonol-4-reductase subfamily.</text>
</comment>
<evidence type="ECO:0000259" key="3">
    <source>
        <dbReference type="Pfam" id="PF01370"/>
    </source>
</evidence>
<dbReference type="EMBL" id="FJUW01000002">
    <property type="protein sequence ID" value="CZS88508.1"/>
    <property type="molecule type" value="Genomic_DNA"/>
</dbReference>
<accession>A0A1E1JRR4</accession>
<reference evidence="5" key="1">
    <citation type="submission" date="2016-03" db="EMBL/GenBank/DDBJ databases">
        <authorList>
            <person name="Ploux O."/>
        </authorList>
    </citation>
    <scope>NUCLEOTIDE SEQUENCE [LARGE SCALE GENOMIC DNA]</scope>
    <source>
        <strain evidence="5">UK7</strain>
    </source>
</reference>
<dbReference type="InterPro" id="IPR050425">
    <property type="entry name" value="NAD(P)_dehydrat-like"/>
</dbReference>
<evidence type="ECO:0000256" key="2">
    <source>
        <dbReference type="ARBA" id="ARBA00023445"/>
    </source>
</evidence>
<evidence type="ECO:0000313" key="4">
    <source>
        <dbReference type="EMBL" id="CZS88508.1"/>
    </source>
</evidence>
<dbReference type="SUPFAM" id="SSF51735">
    <property type="entry name" value="NAD(P)-binding Rossmann-fold domains"/>
    <property type="match status" value="1"/>
</dbReference>
<gene>
    <name evidence="4" type="ORF">RCO7_04394</name>
</gene>
<keyword evidence="5" id="KW-1185">Reference proteome</keyword>
<comment type="caution">
    <text evidence="4">The sequence shown here is derived from an EMBL/GenBank/DDBJ whole genome shotgun (WGS) entry which is preliminary data.</text>
</comment>
<dbReference type="STRING" id="914237.A0A1E1JRR4"/>